<keyword evidence="3" id="KW-1185">Reference proteome</keyword>
<evidence type="ECO:0000313" key="3">
    <source>
        <dbReference type="Proteomes" id="UP001172155"/>
    </source>
</evidence>
<dbReference type="Proteomes" id="UP001172155">
    <property type="component" value="Unassembled WGS sequence"/>
</dbReference>
<feature type="compositionally biased region" description="Polar residues" evidence="1">
    <location>
        <begin position="1"/>
        <end position="24"/>
    </location>
</feature>
<dbReference type="AlphaFoldDB" id="A0AA40EU38"/>
<accession>A0AA40EU38</accession>
<proteinExistence type="predicted"/>
<organism evidence="2 3">
    <name type="scientific">Schizothecium vesticola</name>
    <dbReference type="NCBI Taxonomy" id="314040"/>
    <lineage>
        <taxon>Eukaryota</taxon>
        <taxon>Fungi</taxon>
        <taxon>Dikarya</taxon>
        <taxon>Ascomycota</taxon>
        <taxon>Pezizomycotina</taxon>
        <taxon>Sordariomycetes</taxon>
        <taxon>Sordariomycetidae</taxon>
        <taxon>Sordariales</taxon>
        <taxon>Schizotheciaceae</taxon>
        <taxon>Schizothecium</taxon>
    </lineage>
</organism>
<feature type="region of interest" description="Disordered" evidence="1">
    <location>
        <begin position="1"/>
        <end position="76"/>
    </location>
</feature>
<reference evidence="2" key="1">
    <citation type="submission" date="2023-06" db="EMBL/GenBank/DDBJ databases">
        <title>Genome-scale phylogeny and comparative genomics of the fungal order Sordariales.</title>
        <authorList>
            <consortium name="Lawrence Berkeley National Laboratory"/>
            <person name="Hensen N."/>
            <person name="Bonometti L."/>
            <person name="Westerberg I."/>
            <person name="Brannstrom I.O."/>
            <person name="Guillou S."/>
            <person name="Cros-Aarteil S."/>
            <person name="Calhoun S."/>
            <person name="Haridas S."/>
            <person name="Kuo A."/>
            <person name="Mondo S."/>
            <person name="Pangilinan J."/>
            <person name="Riley R."/>
            <person name="LaButti K."/>
            <person name="Andreopoulos B."/>
            <person name="Lipzen A."/>
            <person name="Chen C."/>
            <person name="Yanf M."/>
            <person name="Daum C."/>
            <person name="Ng V."/>
            <person name="Clum A."/>
            <person name="Steindorff A."/>
            <person name="Ohm R."/>
            <person name="Martin F."/>
            <person name="Silar P."/>
            <person name="Natvig D."/>
            <person name="Lalanne C."/>
            <person name="Gautier V."/>
            <person name="Ament-velasquez S.L."/>
            <person name="Kruys A."/>
            <person name="Hutchinson M.I."/>
            <person name="Powell A.J."/>
            <person name="Barry K."/>
            <person name="Miller A.N."/>
            <person name="Grigoriev I.V."/>
            <person name="Debuchy R."/>
            <person name="Gladieux P."/>
            <person name="Thoren M.H."/>
            <person name="Johannesson H."/>
        </authorList>
    </citation>
    <scope>NUCLEOTIDE SEQUENCE</scope>
    <source>
        <strain evidence="2">SMH3187-1</strain>
    </source>
</reference>
<dbReference type="EMBL" id="JAUKUD010000004">
    <property type="protein sequence ID" value="KAK0745466.1"/>
    <property type="molecule type" value="Genomic_DNA"/>
</dbReference>
<evidence type="ECO:0000256" key="1">
    <source>
        <dbReference type="SAM" id="MobiDB-lite"/>
    </source>
</evidence>
<gene>
    <name evidence="2" type="ORF">B0T18DRAFT_132136</name>
</gene>
<sequence length="115" mass="12972">MWRKLPQNSENTTHPTGQQRPPRQNQDHPPRQHNITPSDPRAPPDSATTQADSDRWDNIPLENSIGTPFNDATGDSIVPPDFVNGLDNLKPRANNFTQDKISPRTSLKPRFKTII</sequence>
<evidence type="ECO:0000313" key="2">
    <source>
        <dbReference type="EMBL" id="KAK0745466.1"/>
    </source>
</evidence>
<comment type="caution">
    <text evidence="2">The sequence shown here is derived from an EMBL/GenBank/DDBJ whole genome shotgun (WGS) entry which is preliminary data.</text>
</comment>
<name>A0AA40EU38_9PEZI</name>
<protein>
    <submittedName>
        <fullName evidence="2">Uncharacterized protein</fullName>
    </submittedName>
</protein>